<sequence length="344" mass="38138">MISCYSKASNLHEVLKLFNRMKHLGVSLDRKVYNAVIYALAKGKHVKEAFDLMKTMEEKGIMGNSKICEMGGRPGLVNQVNSRSTHDEELKVSGNESKARSSTHMQPTRVDVWFKGHTKKRGEPSNAHVAKKMKKMQELRDSAVADSFTNSMRDDVLSQVLGLDRHGRLRGVGSGVTPSRLGVVSQDKAFVTQLQEELALVKKDVTQMSNLGQSEQVQQPTSTPTTSLPQKPTEKPPKFYLADDVKKPFVNKRKHKPTKLRASITPGTVLIILAGRFKGKRVVFLNQLASGLLLVTGGPFKFNGVPLRCVNQSYVIATSTKVDITGLDVAKFDDKYFAKEVARK</sequence>
<comment type="caution">
    <text evidence="7">The sequence shown here is derived from an EMBL/GenBank/DDBJ whole genome shotgun (WGS) entry which is preliminary data.</text>
</comment>
<dbReference type="NCBIfam" id="TIGR00756">
    <property type="entry name" value="PPR"/>
    <property type="match status" value="2"/>
</dbReference>
<dbReference type="FunFam" id="2.30.30.30:FF:000014">
    <property type="entry name" value="60S ribosomal protein L6"/>
    <property type="match status" value="1"/>
</dbReference>
<accession>A0A835IMG7</accession>
<dbReference type="PANTHER" id="PTHR10715:SF0">
    <property type="entry name" value="LARGE RIBOSOMAL SUBUNIT PROTEIN EL6"/>
    <property type="match status" value="1"/>
</dbReference>
<evidence type="ECO:0000256" key="2">
    <source>
        <dbReference type="ARBA" id="ARBA00022737"/>
    </source>
</evidence>
<dbReference type="Gene3D" id="1.25.40.10">
    <property type="entry name" value="Tetratricopeptide repeat domain"/>
    <property type="match status" value="1"/>
</dbReference>
<gene>
    <name evidence="7" type="ORF">IFM89_010570</name>
</gene>
<evidence type="ECO:0008006" key="9">
    <source>
        <dbReference type="Google" id="ProtNLM"/>
    </source>
</evidence>
<evidence type="ECO:0000313" key="8">
    <source>
        <dbReference type="Proteomes" id="UP000631114"/>
    </source>
</evidence>
<evidence type="ECO:0000256" key="4">
    <source>
        <dbReference type="ARBA" id="ARBA00023274"/>
    </source>
</evidence>
<dbReference type="Pfam" id="PF03004">
    <property type="entry name" value="Transposase_24"/>
    <property type="match status" value="1"/>
</dbReference>
<keyword evidence="4" id="KW-0687">Ribonucleoprotein</keyword>
<feature type="region of interest" description="Disordered" evidence="6">
    <location>
        <begin position="82"/>
        <end position="106"/>
    </location>
</feature>
<keyword evidence="8" id="KW-1185">Reference proteome</keyword>
<keyword evidence="2" id="KW-0677">Repeat</keyword>
<dbReference type="OrthoDB" id="2436667at2759"/>
<feature type="compositionally biased region" description="Polar residues" evidence="6">
    <location>
        <begin position="94"/>
        <end position="106"/>
    </location>
</feature>
<proteinExistence type="inferred from homology"/>
<protein>
    <recommendedName>
        <fullName evidence="9">60S ribosomal protein L6</fullName>
    </recommendedName>
</protein>
<comment type="similarity">
    <text evidence="1">Belongs to the eukaryotic ribosomal protein eL6 family.</text>
</comment>
<dbReference type="Pfam" id="PF01159">
    <property type="entry name" value="Ribosomal_L6e"/>
    <property type="match status" value="1"/>
</dbReference>
<dbReference type="InterPro" id="IPR008991">
    <property type="entry name" value="Translation_prot_SH3-like_sf"/>
</dbReference>
<dbReference type="InterPro" id="IPR011990">
    <property type="entry name" value="TPR-like_helical_dom_sf"/>
</dbReference>
<dbReference type="PANTHER" id="PTHR10715">
    <property type="entry name" value="60S RIBOSOMAL PROTEIN L6"/>
    <property type="match status" value="1"/>
</dbReference>
<name>A0A835IMG7_9MAGN</name>
<dbReference type="Proteomes" id="UP000631114">
    <property type="component" value="Unassembled WGS sequence"/>
</dbReference>
<dbReference type="AlphaFoldDB" id="A0A835IMG7"/>
<dbReference type="InterPro" id="IPR014722">
    <property type="entry name" value="Rib_uL2_dom2"/>
</dbReference>
<dbReference type="GO" id="GO:0000027">
    <property type="term" value="P:ribosomal large subunit assembly"/>
    <property type="evidence" value="ECO:0007669"/>
    <property type="project" value="TreeGrafter"/>
</dbReference>
<evidence type="ECO:0000313" key="7">
    <source>
        <dbReference type="EMBL" id="KAF9619954.1"/>
    </source>
</evidence>
<dbReference type="PROSITE" id="PS51375">
    <property type="entry name" value="PPR"/>
    <property type="match status" value="2"/>
</dbReference>
<evidence type="ECO:0000256" key="3">
    <source>
        <dbReference type="ARBA" id="ARBA00022980"/>
    </source>
</evidence>
<dbReference type="SUPFAM" id="SSF50104">
    <property type="entry name" value="Translation proteins SH3-like domain"/>
    <property type="match status" value="1"/>
</dbReference>
<dbReference type="CDD" id="cd13156">
    <property type="entry name" value="KOW_RPL6"/>
    <property type="match status" value="1"/>
</dbReference>
<dbReference type="InterPro" id="IPR041997">
    <property type="entry name" value="Ribosomal_eL6_KOW"/>
</dbReference>
<dbReference type="InterPro" id="IPR002885">
    <property type="entry name" value="PPR_rpt"/>
</dbReference>
<feature type="repeat" description="PPR" evidence="5">
    <location>
        <begin position="29"/>
        <end position="63"/>
    </location>
</feature>
<dbReference type="InterPro" id="IPR004252">
    <property type="entry name" value="Probable_transposase_24"/>
</dbReference>
<dbReference type="GO" id="GO:0002181">
    <property type="term" value="P:cytoplasmic translation"/>
    <property type="evidence" value="ECO:0007669"/>
    <property type="project" value="TreeGrafter"/>
</dbReference>
<dbReference type="InterPro" id="IPR000915">
    <property type="entry name" value="60S_ribosomal_eL6"/>
</dbReference>
<evidence type="ECO:0000256" key="6">
    <source>
        <dbReference type="SAM" id="MobiDB-lite"/>
    </source>
</evidence>
<dbReference type="Gene3D" id="2.30.30.30">
    <property type="match status" value="1"/>
</dbReference>
<dbReference type="GO" id="GO:0003735">
    <property type="term" value="F:structural constituent of ribosome"/>
    <property type="evidence" value="ECO:0007669"/>
    <property type="project" value="InterPro"/>
</dbReference>
<evidence type="ECO:0000256" key="5">
    <source>
        <dbReference type="PROSITE-ProRule" id="PRU00708"/>
    </source>
</evidence>
<keyword evidence="3" id="KW-0689">Ribosomal protein</keyword>
<dbReference type="GO" id="GO:0022625">
    <property type="term" value="C:cytosolic large ribosomal subunit"/>
    <property type="evidence" value="ECO:0007669"/>
    <property type="project" value="TreeGrafter"/>
</dbReference>
<dbReference type="Pfam" id="PF01535">
    <property type="entry name" value="PPR"/>
    <property type="match status" value="2"/>
</dbReference>
<evidence type="ECO:0000256" key="1">
    <source>
        <dbReference type="ARBA" id="ARBA00010592"/>
    </source>
</evidence>
<dbReference type="EMBL" id="JADFTS010000002">
    <property type="protein sequence ID" value="KAF9619954.1"/>
    <property type="molecule type" value="Genomic_DNA"/>
</dbReference>
<reference evidence="7 8" key="1">
    <citation type="submission" date="2020-10" db="EMBL/GenBank/DDBJ databases">
        <title>The Coptis chinensis genome and diversification of protoberbering-type alkaloids.</title>
        <authorList>
            <person name="Wang B."/>
            <person name="Shu S."/>
            <person name="Song C."/>
            <person name="Liu Y."/>
        </authorList>
    </citation>
    <scope>NUCLEOTIDE SEQUENCE [LARGE SCALE GENOMIC DNA]</scope>
    <source>
        <strain evidence="7">HL-2020</strain>
        <tissue evidence="7">Leaf</tissue>
    </source>
</reference>
<organism evidence="7 8">
    <name type="scientific">Coptis chinensis</name>
    <dbReference type="NCBI Taxonomy" id="261450"/>
    <lineage>
        <taxon>Eukaryota</taxon>
        <taxon>Viridiplantae</taxon>
        <taxon>Streptophyta</taxon>
        <taxon>Embryophyta</taxon>
        <taxon>Tracheophyta</taxon>
        <taxon>Spermatophyta</taxon>
        <taxon>Magnoliopsida</taxon>
        <taxon>Ranunculales</taxon>
        <taxon>Ranunculaceae</taxon>
        <taxon>Coptidoideae</taxon>
        <taxon>Coptis</taxon>
    </lineage>
</organism>
<feature type="repeat" description="PPR" evidence="5">
    <location>
        <begin position="1"/>
        <end position="28"/>
    </location>
</feature>
<dbReference type="GO" id="GO:0003723">
    <property type="term" value="F:RNA binding"/>
    <property type="evidence" value="ECO:0007669"/>
    <property type="project" value="TreeGrafter"/>
</dbReference>
<feature type="region of interest" description="Disordered" evidence="6">
    <location>
        <begin position="212"/>
        <end position="237"/>
    </location>
</feature>
<feature type="compositionally biased region" description="Low complexity" evidence="6">
    <location>
        <begin position="213"/>
        <end position="231"/>
    </location>
</feature>